<dbReference type="SMART" id="SM00248">
    <property type="entry name" value="ANK"/>
    <property type="match status" value="9"/>
</dbReference>
<dbReference type="AlphaFoldDB" id="W9WWA6"/>
<dbReference type="Pfam" id="PF24883">
    <property type="entry name" value="NPHP3_N"/>
    <property type="match status" value="1"/>
</dbReference>
<keyword evidence="8" id="KW-0040">ANK repeat</keyword>
<feature type="repeat" description="ANK" evidence="8">
    <location>
        <begin position="861"/>
        <end position="893"/>
    </location>
</feature>
<evidence type="ECO:0000256" key="8">
    <source>
        <dbReference type="PROSITE-ProRule" id="PRU00023"/>
    </source>
</evidence>
<reference evidence="10 11" key="1">
    <citation type="submission" date="2013-03" db="EMBL/GenBank/DDBJ databases">
        <title>The Genome Sequence of Cladophialophora psammophila CBS 110553.</title>
        <authorList>
            <consortium name="The Broad Institute Genomics Platform"/>
            <person name="Cuomo C."/>
            <person name="de Hoog S."/>
            <person name="Gorbushina A."/>
            <person name="Walker B."/>
            <person name="Young S.K."/>
            <person name="Zeng Q."/>
            <person name="Gargeya S."/>
            <person name="Fitzgerald M."/>
            <person name="Haas B."/>
            <person name="Abouelleil A."/>
            <person name="Allen A.W."/>
            <person name="Alvarado L."/>
            <person name="Arachchi H.M."/>
            <person name="Berlin A.M."/>
            <person name="Chapman S.B."/>
            <person name="Gainer-Dewar J."/>
            <person name="Goldberg J."/>
            <person name="Griggs A."/>
            <person name="Gujja S."/>
            <person name="Hansen M."/>
            <person name="Howarth C."/>
            <person name="Imamovic A."/>
            <person name="Ireland A."/>
            <person name="Larimer J."/>
            <person name="McCowan C."/>
            <person name="Murphy C."/>
            <person name="Pearson M."/>
            <person name="Poon T.W."/>
            <person name="Priest M."/>
            <person name="Roberts A."/>
            <person name="Saif S."/>
            <person name="Shea T."/>
            <person name="Sisk P."/>
            <person name="Sykes S."/>
            <person name="Wortman J."/>
            <person name="Nusbaum C."/>
            <person name="Birren B."/>
        </authorList>
    </citation>
    <scope>NUCLEOTIDE SEQUENCE [LARGE SCALE GENOMIC DNA]</scope>
    <source>
        <strain evidence="10 11">CBS 110553</strain>
    </source>
</reference>
<dbReference type="PROSITE" id="PS50127">
    <property type="entry name" value="UBC_2"/>
    <property type="match status" value="1"/>
</dbReference>
<dbReference type="Pfam" id="PF00179">
    <property type="entry name" value="UQ_con"/>
    <property type="match status" value="1"/>
</dbReference>
<dbReference type="GO" id="GO:0005524">
    <property type="term" value="F:ATP binding"/>
    <property type="evidence" value="ECO:0007669"/>
    <property type="project" value="UniProtKB-KW"/>
</dbReference>
<dbReference type="PROSITE" id="PS50088">
    <property type="entry name" value="ANK_REPEAT"/>
    <property type="match status" value="8"/>
</dbReference>
<name>W9WWA6_9EURO</name>
<keyword evidence="3" id="KW-0808">Transferase</keyword>
<proteinExistence type="predicted"/>
<feature type="repeat" description="ANK" evidence="8">
    <location>
        <begin position="728"/>
        <end position="760"/>
    </location>
</feature>
<feature type="repeat" description="ANK" evidence="8">
    <location>
        <begin position="761"/>
        <end position="793"/>
    </location>
</feature>
<feature type="domain" description="UBC core" evidence="9">
    <location>
        <begin position="1106"/>
        <end position="1252"/>
    </location>
</feature>
<evidence type="ECO:0000259" key="9">
    <source>
        <dbReference type="PROSITE" id="PS50127"/>
    </source>
</evidence>
<organism evidence="10 11">
    <name type="scientific">Cladophialophora psammophila CBS 110553</name>
    <dbReference type="NCBI Taxonomy" id="1182543"/>
    <lineage>
        <taxon>Eukaryota</taxon>
        <taxon>Fungi</taxon>
        <taxon>Dikarya</taxon>
        <taxon>Ascomycota</taxon>
        <taxon>Pezizomycotina</taxon>
        <taxon>Eurotiomycetes</taxon>
        <taxon>Chaetothyriomycetidae</taxon>
        <taxon>Chaetothyriales</taxon>
        <taxon>Herpotrichiellaceae</taxon>
        <taxon>Cladophialophora</taxon>
    </lineage>
</organism>
<dbReference type="SMART" id="SM00212">
    <property type="entry name" value="UBCc"/>
    <property type="match status" value="1"/>
</dbReference>
<dbReference type="InterPro" id="IPR002110">
    <property type="entry name" value="Ankyrin_rpt"/>
</dbReference>
<feature type="repeat" description="ANK" evidence="8">
    <location>
        <begin position="795"/>
        <end position="827"/>
    </location>
</feature>
<sequence length="1252" mass="138813">MEAIGVGASLVQIINAAVASIDYLRQVRVSSNERRKLSDEATALRGLLLQLGEKLNQAEQRSNGGSVGTRLLSGPSGQLAVLGNSLSELTARLGQSVPQANSVRYKFQVIQQKFAWPSERKRCMETLECIERTKTFVLLALQQDMVSATWDITRQTDAIPLIHHESIATGERVLGLTSKLNATERLAIVAWLSPLNFYVTQKDILSRWEKETCRDVLQAAEFEAWASGIGTHLWCWGIPGSGKTMQAAVIVQHLRQLFPDESKTKVAGVFFDYKNKALQTPANVLASIWMQIANHEEIDQHVAQLYHRNILKGTNPSIEEVSEVLRMELSKHEKILLVIDAVDEGDHESTLKVFDELTRCMAVMNILATSRHRKPSLFHFQGCPLYQILCSEPDLRVYVESRLQQEPMLQRHLANSPTLHEDIKRSVLEKSSGMFLLGLLHMNQIAREDSVRGVLRSLTTLPQDVNSAYSNLLSRVYSQPDRQTQRAKQVFTWISQATRPLSLVELQCALSVEPGDTQLESQALCDVDSLITSCGGIVTVDQESKTVRFVHYTFQVYIAQNAPFSPSTMQAEISRKCLVYLLFEEFNSGKCLSDSKLDERLSQNPFLMYAAKNWSHHARNVLEDLQDVQSLAITLLERSGSLDSCCQILFLSPRRYDGYSLTYPRSTSSLWFAAFCGLKFLCKYLLEHGHPVDEESSGSNALCAAARAGHKDVVLLLLDSGASVDGIETSIPLFEAIKTGNKTIIDILLSRGAQVTLTSQDGRSALHEAVVSNRPEIASLLINRGANVNSKTKADHWTPLHSAIANRNTKLASLLLQHGAEVDTKTVDGETALHISADYDFGDGALLLLNANADPDKTNRFGRTALHTSAHNGFESISQILLRRGAKPSLKDHSGQSPLHKAAENGHIDTCKLLLGYKSDITAQDCKGSLPIHLAAAAGHTAVVKLLSDQIQDIASETYDEKMDFDLTTDRDLDGVGGLALPQQTNAARDSTTKDITSPVSGDVDYTLLGQFNSRHTELNSWIETTAADQEADMDIPESRQPPRPAAQINITSEWGRLHTPISGLGDSMPISDRSEFFNKFELATEVRSAKPTTPDEASMPKERTTAEKRIMSELTDIGRDPPYRVSCGPIGDDIFHWQATFLGPSDSDYAGGVFFLDIRFPQDYPWKPPRLSFTTKIFHTNVNEFGGISLDILHDAWSPGLSVAKCLLAICSMMQDPYAPPGSWFPSAQLYLRNRAKYHQTAREWTTKYAI</sequence>
<evidence type="ECO:0000256" key="3">
    <source>
        <dbReference type="ARBA" id="ARBA00022679"/>
    </source>
</evidence>
<dbReference type="PANTHER" id="PTHR10039:SF15">
    <property type="entry name" value="NACHT DOMAIN-CONTAINING PROTEIN"/>
    <property type="match status" value="1"/>
</dbReference>
<dbReference type="Gene3D" id="3.40.50.300">
    <property type="entry name" value="P-loop containing nucleotide triphosphate hydrolases"/>
    <property type="match status" value="1"/>
</dbReference>
<dbReference type="Pfam" id="PF00023">
    <property type="entry name" value="Ank"/>
    <property type="match status" value="1"/>
</dbReference>
<dbReference type="PANTHER" id="PTHR10039">
    <property type="entry name" value="AMELOGENIN"/>
    <property type="match status" value="1"/>
</dbReference>
<dbReference type="eggNOG" id="KOG4177">
    <property type="taxonomic scope" value="Eukaryota"/>
</dbReference>
<dbReference type="SUPFAM" id="SSF52540">
    <property type="entry name" value="P-loop containing nucleoside triphosphate hydrolases"/>
    <property type="match status" value="1"/>
</dbReference>
<comment type="caution">
    <text evidence="10">The sequence shown here is derived from an EMBL/GenBank/DDBJ whole genome shotgun (WGS) entry which is preliminary data.</text>
</comment>
<dbReference type="RefSeq" id="XP_007743780.1">
    <property type="nucleotide sequence ID" value="XM_007745590.1"/>
</dbReference>
<feature type="repeat" description="ANK" evidence="8">
    <location>
        <begin position="828"/>
        <end position="860"/>
    </location>
</feature>
<keyword evidence="6" id="KW-0833">Ubl conjugation pathway</keyword>
<dbReference type="FunFam" id="3.10.110.10:FF:000101">
    <property type="entry name" value="Ubiquitin-conjugating enzyme E2 D2"/>
    <property type="match status" value="1"/>
</dbReference>
<evidence type="ECO:0000313" key="11">
    <source>
        <dbReference type="Proteomes" id="UP000019471"/>
    </source>
</evidence>
<comment type="pathway">
    <text evidence="2">Protein modification; protein ubiquitination.</text>
</comment>
<feature type="repeat" description="ANK" evidence="8">
    <location>
        <begin position="894"/>
        <end position="926"/>
    </location>
</feature>
<dbReference type="InterPro" id="IPR000608">
    <property type="entry name" value="UBC"/>
</dbReference>
<evidence type="ECO:0000313" key="10">
    <source>
        <dbReference type="EMBL" id="EXJ72482.1"/>
    </source>
</evidence>
<keyword evidence="5" id="KW-0547">Nucleotide-binding</keyword>
<evidence type="ECO:0000256" key="5">
    <source>
        <dbReference type="ARBA" id="ARBA00022741"/>
    </source>
</evidence>
<protein>
    <recommendedName>
        <fullName evidence="9">UBC core domain-containing protein</fullName>
    </recommendedName>
</protein>
<dbReference type="SUPFAM" id="SSF48403">
    <property type="entry name" value="Ankyrin repeat"/>
    <property type="match status" value="1"/>
</dbReference>
<keyword evidence="4" id="KW-0677">Repeat</keyword>
<dbReference type="HOGENOM" id="CLU_265641_0_0_1"/>
<dbReference type="GO" id="GO:0061631">
    <property type="term" value="F:ubiquitin conjugating enzyme activity"/>
    <property type="evidence" value="ECO:0007669"/>
    <property type="project" value="UniProtKB-EC"/>
</dbReference>
<accession>W9WWA6</accession>
<dbReference type="OrthoDB" id="5421817at2759"/>
<feature type="repeat" description="ANK" evidence="8">
    <location>
        <begin position="927"/>
        <end position="959"/>
    </location>
</feature>
<evidence type="ECO:0000256" key="7">
    <source>
        <dbReference type="ARBA" id="ARBA00022840"/>
    </source>
</evidence>
<dbReference type="eggNOG" id="KOG0417">
    <property type="taxonomic scope" value="Eukaryota"/>
</dbReference>
<dbReference type="Gene3D" id="3.10.110.10">
    <property type="entry name" value="Ubiquitin Conjugating Enzyme"/>
    <property type="match status" value="1"/>
</dbReference>
<evidence type="ECO:0000256" key="6">
    <source>
        <dbReference type="ARBA" id="ARBA00022786"/>
    </source>
</evidence>
<evidence type="ECO:0000256" key="4">
    <source>
        <dbReference type="ARBA" id="ARBA00022737"/>
    </source>
</evidence>
<dbReference type="SUPFAM" id="SSF54495">
    <property type="entry name" value="UBC-like"/>
    <property type="match status" value="1"/>
</dbReference>
<dbReference type="InterPro" id="IPR036770">
    <property type="entry name" value="Ankyrin_rpt-contain_sf"/>
</dbReference>
<gene>
    <name evidence="10" type="ORF">A1O5_04987</name>
</gene>
<dbReference type="Gene3D" id="1.25.40.20">
    <property type="entry name" value="Ankyrin repeat-containing domain"/>
    <property type="match status" value="1"/>
</dbReference>
<dbReference type="GeneID" id="19189707"/>
<keyword evidence="11" id="KW-1185">Reference proteome</keyword>
<keyword evidence="7" id="KW-0067">ATP-binding</keyword>
<dbReference type="InterPro" id="IPR056884">
    <property type="entry name" value="NPHP3-like_N"/>
</dbReference>
<comment type="catalytic activity">
    <reaction evidence="1">
        <text>S-ubiquitinyl-[E1 ubiquitin-activating enzyme]-L-cysteine + [E2 ubiquitin-conjugating enzyme]-L-cysteine = [E1 ubiquitin-activating enzyme]-L-cysteine + S-ubiquitinyl-[E2 ubiquitin-conjugating enzyme]-L-cysteine.</text>
        <dbReference type="EC" id="2.3.2.23"/>
    </reaction>
</comment>
<dbReference type="InterPro" id="IPR027417">
    <property type="entry name" value="P-loop_NTPase"/>
</dbReference>
<dbReference type="InterPro" id="IPR016135">
    <property type="entry name" value="UBQ-conjugating_enzyme/RWD"/>
</dbReference>
<dbReference type="InterPro" id="IPR054471">
    <property type="entry name" value="GPIID_WHD"/>
</dbReference>
<evidence type="ECO:0000256" key="1">
    <source>
        <dbReference type="ARBA" id="ARBA00000485"/>
    </source>
</evidence>
<feature type="repeat" description="ANK" evidence="8">
    <location>
        <begin position="697"/>
        <end position="729"/>
    </location>
</feature>
<dbReference type="Proteomes" id="UP000019471">
    <property type="component" value="Unassembled WGS sequence"/>
</dbReference>
<dbReference type="EMBL" id="AMGX01000006">
    <property type="protein sequence ID" value="EXJ72482.1"/>
    <property type="molecule type" value="Genomic_DNA"/>
</dbReference>
<evidence type="ECO:0000256" key="2">
    <source>
        <dbReference type="ARBA" id="ARBA00004906"/>
    </source>
</evidence>
<dbReference type="STRING" id="1182543.W9WWA6"/>
<dbReference type="Pfam" id="PF12796">
    <property type="entry name" value="Ank_2"/>
    <property type="match status" value="3"/>
</dbReference>
<dbReference type="Pfam" id="PF22939">
    <property type="entry name" value="WHD_GPIID"/>
    <property type="match status" value="1"/>
</dbReference>
<dbReference type="PROSITE" id="PS50297">
    <property type="entry name" value="ANK_REP_REGION"/>
    <property type="match status" value="6"/>
</dbReference>